<feature type="domain" description="J" evidence="2">
    <location>
        <begin position="15"/>
        <end position="82"/>
    </location>
</feature>
<evidence type="ECO:0000256" key="1">
    <source>
        <dbReference type="ARBA" id="ARBA00022553"/>
    </source>
</evidence>
<dbReference type="GO" id="GO:0031072">
    <property type="term" value="F:heat shock protein binding"/>
    <property type="evidence" value="ECO:0007669"/>
    <property type="project" value="TreeGrafter"/>
</dbReference>
<dbReference type="GO" id="GO:0005634">
    <property type="term" value="C:nucleus"/>
    <property type="evidence" value="ECO:0007669"/>
    <property type="project" value="TreeGrafter"/>
</dbReference>
<dbReference type="InterPro" id="IPR001623">
    <property type="entry name" value="DnaJ_domain"/>
</dbReference>
<dbReference type="OrthoDB" id="110024at2759"/>
<organism evidence="3">
    <name type="scientific">Hyalella azteca</name>
    <name type="common">Amphipod</name>
    <dbReference type="NCBI Taxonomy" id="294128"/>
    <lineage>
        <taxon>Eukaryota</taxon>
        <taxon>Metazoa</taxon>
        <taxon>Ecdysozoa</taxon>
        <taxon>Arthropoda</taxon>
        <taxon>Crustacea</taxon>
        <taxon>Multicrustacea</taxon>
        <taxon>Malacostraca</taxon>
        <taxon>Eumalacostraca</taxon>
        <taxon>Peracarida</taxon>
        <taxon>Amphipoda</taxon>
        <taxon>Senticaudata</taxon>
        <taxon>Talitrida</taxon>
        <taxon>Talitroidea</taxon>
        <taxon>Hyalellidae</taxon>
        <taxon>Hyalella</taxon>
    </lineage>
</organism>
<dbReference type="InterPro" id="IPR052594">
    <property type="entry name" value="J_domain-containing_protein"/>
</dbReference>
<dbReference type="AlphaFoldDB" id="A0A6A0H3V5"/>
<dbReference type="Pfam" id="PF23302">
    <property type="entry name" value="HTH_DNAJC9"/>
    <property type="match status" value="1"/>
</dbReference>
<protein>
    <submittedName>
        <fullName evidence="5">DnaJ homolog subfamily C member 9</fullName>
    </submittedName>
</protein>
<keyword evidence="1" id="KW-0597">Phosphoprotein</keyword>
<evidence type="ECO:0000313" key="5">
    <source>
        <dbReference type="RefSeq" id="XP_018020682.1"/>
    </source>
</evidence>
<dbReference type="PROSITE" id="PS50076">
    <property type="entry name" value="DNAJ_2"/>
    <property type="match status" value="1"/>
</dbReference>
<dbReference type="Gene3D" id="1.10.287.110">
    <property type="entry name" value="DnaJ domain"/>
    <property type="match status" value="1"/>
</dbReference>
<dbReference type="PROSITE" id="PS00636">
    <property type="entry name" value="DNAJ_1"/>
    <property type="match status" value="1"/>
</dbReference>
<name>A0A6A0H3V5_HYAAZ</name>
<dbReference type="RefSeq" id="XP_018020682.1">
    <property type="nucleotide sequence ID" value="XM_018165193.2"/>
</dbReference>
<evidence type="ECO:0000259" key="2">
    <source>
        <dbReference type="PROSITE" id="PS50076"/>
    </source>
</evidence>
<reference evidence="3" key="2">
    <citation type="journal article" date="2018" name="Environ. Sci. Technol.">
        <title>The Toxicogenome of Hyalella azteca: A Model for Sediment Ecotoxicology and Evolutionary Toxicology.</title>
        <authorList>
            <person name="Poynton H.C."/>
            <person name="Hasenbein S."/>
            <person name="Benoit J.B."/>
            <person name="Sepulveda M.S."/>
            <person name="Poelchau M.F."/>
            <person name="Hughes D.S.T."/>
            <person name="Murali S.C."/>
            <person name="Chen S."/>
            <person name="Glastad K.M."/>
            <person name="Goodisman M.A.D."/>
            <person name="Werren J.H."/>
            <person name="Vineis J.H."/>
            <person name="Bowen J.L."/>
            <person name="Friedrich M."/>
            <person name="Jones J."/>
            <person name="Robertson H.M."/>
            <person name="Feyereisen R."/>
            <person name="Mechler-Hickson A."/>
            <person name="Mathers N."/>
            <person name="Lee C.E."/>
            <person name="Colbourne J.K."/>
            <person name="Biales A."/>
            <person name="Johnston J.S."/>
            <person name="Wellborn G.A."/>
            <person name="Rosendale A.J."/>
            <person name="Cridge A.G."/>
            <person name="Munoz-Torres M.C."/>
            <person name="Bain P.A."/>
            <person name="Manny A.R."/>
            <person name="Major K.M."/>
            <person name="Lambert F.N."/>
            <person name="Vulpe C.D."/>
            <person name="Tuck P."/>
            <person name="Blalock B.J."/>
            <person name="Lin Y.Y."/>
            <person name="Smith M.E."/>
            <person name="Ochoa-Acuna H."/>
            <person name="Chen M.M."/>
            <person name="Childers C.P."/>
            <person name="Qu J."/>
            <person name="Dugan S."/>
            <person name="Lee S.L."/>
            <person name="Chao H."/>
            <person name="Dinh H."/>
            <person name="Han Y."/>
            <person name="Doddapaneni H."/>
            <person name="Worley K.C."/>
            <person name="Muzny D.M."/>
            <person name="Gibbs R.A."/>
            <person name="Richards S."/>
        </authorList>
    </citation>
    <scope>NUCLEOTIDE SEQUENCE</scope>
    <source>
        <strain evidence="3">HAZT.00-mixed</strain>
        <tissue evidence="3">Whole organism</tissue>
    </source>
</reference>
<dbReference type="PANTHER" id="PTHR44144">
    <property type="entry name" value="DNAJ HOMOLOG SUBFAMILY C MEMBER 9"/>
    <property type="match status" value="1"/>
</dbReference>
<dbReference type="KEGG" id="hazt:108677044"/>
<dbReference type="InterPro" id="IPR036869">
    <property type="entry name" value="J_dom_sf"/>
</dbReference>
<keyword evidence="4" id="KW-1185">Reference proteome</keyword>
<dbReference type="Proteomes" id="UP000694843">
    <property type="component" value="Unplaced"/>
</dbReference>
<dbReference type="GeneID" id="108677044"/>
<evidence type="ECO:0000313" key="3">
    <source>
        <dbReference type="EMBL" id="KAA0198140.1"/>
    </source>
</evidence>
<sequence>MGLIEECKEQFGCTDLYSVLGARKTATDKELRKAYHKVSLSVHPDRVSDKEKEEATRKFQTLGRVYQLLSDADLRAVYDETGEVDEESSSDCKDWQQYWRSLFKAVTTEDIINFKEKYVGSEEELADLEAAYKTGKGSMDHILDSVLLCTIDDEPRFRSIIDAWIKEGRVKAYKAYTSETQEKKIKRKRKASKEAAEAEAAKQELGLGDDPSSLQALILKRSQDRAKDMDSFLDSLADKYSKNPAKKGRKPKK</sequence>
<reference evidence="3" key="3">
    <citation type="submission" date="2019-06" db="EMBL/GenBank/DDBJ databases">
        <authorList>
            <person name="Poynton C."/>
            <person name="Hasenbein S."/>
            <person name="Benoit J.B."/>
            <person name="Sepulveda M.S."/>
            <person name="Poelchau M.F."/>
            <person name="Murali S.C."/>
            <person name="Chen S."/>
            <person name="Glastad K.M."/>
            <person name="Werren J.H."/>
            <person name="Vineis J.H."/>
            <person name="Bowen J.L."/>
            <person name="Friedrich M."/>
            <person name="Jones J."/>
            <person name="Robertson H.M."/>
            <person name="Feyereisen R."/>
            <person name="Mechler-Hickson A."/>
            <person name="Mathers N."/>
            <person name="Lee C.E."/>
            <person name="Colbourne J.K."/>
            <person name="Biales A."/>
            <person name="Johnston J.S."/>
            <person name="Wellborn G.A."/>
            <person name="Rosendale A.J."/>
            <person name="Cridge A.G."/>
            <person name="Munoz-Torres M.C."/>
            <person name="Bain P.A."/>
            <person name="Manny A.R."/>
            <person name="Major K.M."/>
            <person name="Lambert F.N."/>
            <person name="Vulpe C.D."/>
            <person name="Tuck P."/>
            <person name="Blalock B.J."/>
            <person name="Lin Y.-Y."/>
            <person name="Smith M.E."/>
            <person name="Ochoa-Acuna H."/>
            <person name="Chen M.-J.M."/>
            <person name="Childers C.P."/>
            <person name="Qu J."/>
            <person name="Dugan S."/>
            <person name="Lee S.L."/>
            <person name="Chao H."/>
            <person name="Dinh H."/>
            <person name="Han Y."/>
            <person name="Doddapaneni H."/>
            <person name="Worley K.C."/>
            <person name="Muzny D.M."/>
            <person name="Gibbs R.A."/>
            <person name="Richards S."/>
        </authorList>
    </citation>
    <scope>NUCLEOTIDE SEQUENCE</scope>
    <source>
        <strain evidence="3">HAZT.00-mixed</strain>
        <tissue evidence="3">Whole organism</tissue>
    </source>
</reference>
<evidence type="ECO:0000313" key="4">
    <source>
        <dbReference type="Proteomes" id="UP000694843"/>
    </source>
</evidence>
<dbReference type="InterPro" id="IPR018253">
    <property type="entry name" value="DnaJ_domain_CS"/>
</dbReference>
<dbReference type="PRINTS" id="PR00625">
    <property type="entry name" value="JDOMAIN"/>
</dbReference>
<dbReference type="Proteomes" id="UP000711488">
    <property type="component" value="Unassembled WGS sequence"/>
</dbReference>
<proteinExistence type="predicted"/>
<dbReference type="CDD" id="cd06257">
    <property type="entry name" value="DnaJ"/>
    <property type="match status" value="1"/>
</dbReference>
<dbReference type="OMA" id="WLDLWSK"/>
<reference evidence="5" key="4">
    <citation type="submission" date="2025-04" db="UniProtKB">
        <authorList>
            <consortium name="RefSeq"/>
        </authorList>
    </citation>
    <scope>IDENTIFICATION</scope>
    <source>
        <tissue evidence="5">Whole organism</tissue>
    </source>
</reference>
<dbReference type="PANTHER" id="PTHR44144:SF1">
    <property type="entry name" value="DNAJ HOMOLOG SUBFAMILY C MEMBER 9"/>
    <property type="match status" value="1"/>
</dbReference>
<accession>A0A6A0H3V5</accession>
<gene>
    <name evidence="5" type="primary">LOC108677044</name>
    <name evidence="3" type="ORF">HAZT_HAZT000100</name>
</gene>
<dbReference type="GO" id="GO:0005737">
    <property type="term" value="C:cytoplasm"/>
    <property type="evidence" value="ECO:0007669"/>
    <property type="project" value="TreeGrafter"/>
</dbReference>
<dbReference type="InterPro" id="IPR056453">
    <property type="entry name" value="HTH_DNAJC9"/>
</dbReference>
<dbReference type="SMART" id="SM00271">
    <property type="entry name" value="DnaJ"/>
    <property type="match status" value="1"/>
</dbReference>
<dbReference type="EMBL" id="JQDR03007741">
    <property type="protein sequence ID" value="KAA0198140.1"/>
    <property type="molecule type" value="Genomic_DNA"/>
</dbReference>
<dbReference type="Pfam" id="PF00226">
    <property type="entry name" value="DnaJ"/>
    <property type="match status" value="1"/>
</dbReference>
<reference evidence="3" key="1">
    <citation type="submission" date="2014-08" db="EMBL/GenBank/DDBJ databases">
        <authorList>
            <person name="Murali S."/>
            <person name="Richards S."/>
            <person name="Bandaranaike D."/>
            <person name="Bellair M."/>
            <person name="Blankenburg K."/>
            <person name="Chao H."/>
            <person name="Dinh H."/>
            <person name="Doddapaneni H."/>
            <person name="Dugan-Rocha S."/>
            <person name="Elkadiri S."/>
            <person name="Gnanaolivu R."/>
            <person name="Hughes D."/>
            <person name="Lee S."/>
            <person name="Li M."/>
            <person name="Ming W."/>
            <person name="Munidasa M."/>
            <person name="Muniz J."/>
            <person name="Nguyen L."/>
            <person name="Osuji N."/>
            <person name="Pu L.-L."/>
            <person name="Puazo M."/>
            <person name="Skinner E."/>
            <person name="Qu C."/>
            <person name="Quiroz J."/>
            <person name="Raj R."/>
            <person name="Weissenberger G."/>
            <person name="Xin Y."/>
            <person name="Zou X."/>
            <person name="Han Y."/>
            <person name="Worley K."/>
            <person name="Muzny D."/>
            <person name="Gibbs R."/>
        </authorList>
    </citation>
    <scope>NUCLEOTIDE SEQUENCE</scope>
    <source>
        <strain evidence="3">HAZT.00-mixed</strain>
        <tissue evidence="3">Whole organism</tissue>
    </source>
</reference>
<dbReference type="SUPFAM" id="SSF46565">
    <property type="entry name" value="Chaperone J-domain"/>
    <property type="match status" value="1"/>
</dbReference>
<dbReference type="FunFam" id="1.10.287.110:FF:000035">
    <property type="entry name" value="DnaJ homolog subfamily C member 9"/>
    <property type="match status" value="1"/>
</dbReference>